<dbReference type="InterPro" id="IPR028184">
    <property type="entry name" value="VGLL4"/>
</dbReference>
<name>R7UU42_CAPTE</name>
<protein>
    <recommendedName>
        <fullName evidence="5">Transcription cofactor vestigial-like protein 4</fullName>
    </recommendedName>
</protein>
<feature type="region of interest" description="Disordered" evidence="1">
    <location>
        <begin position="192"/>
        <end position="262"/>
    </location>
</feature>
<dbReference type="GO" id="GO:0045892">
    <property type="term" value="P:negative regulation of DNA-templated transcription"/>
    <property type="evidence" value="ECO:0007669"/>
    <property type="project" value="TreeGrafter"/>
</dbReference>
<feature type="region of interest" description="Disordered" evidence="1">
    <location>
        <begin position="58"/>
        <end position="86"/>
    </location>
</feature>
<dbReference type="PANTHER" id="PTHR17604:SF7">
    <property type="entry name" value="TONDU-DOMAIN-CONTAINING GROWTH INHIBITOR, ISOFORM A"/>
    <property type="match status" value="1"/>
</dbReference>
<evidence type="ECO:0000313" key="2">
    <source>
        <dbReference type="EMBL" id="ELU09700.1"/>
    </source>
</evidence>
<dbReference type="PANTHER" id="PTHR17604">
    <property type="entry name" value="TRANSCRIPTION COFACTOR VESTIGIAL-LIKE PROTEIN 4"/>
    <property type="match status" value="1"/>
</dbReference>
<feature type="compositionally biased region" description="Low complexity" evidence="1">
    <location>
        <begin position="197"/>
        <end position="214"/>
    </location>
</feature>
<dbReference type="EMBL" id="KB298038">
    <property type="protein sequence ID" value="ELU09700.1"/>
    <property type="molecule type" value="Genomic_DNA"/>
</dbReference>
<feature type="region of interest" description="Disordered" evidence="1">
    <location>
        <begin position="156"/>
        <end position="177"/>
    </location>
</feature>
<dbReference type="HOGENOM" id="CLU_984302_0_0_1"/>
<dbReference type="SMART" id="SM00711">
    <property type="entry name" value="TDU"/>
    <property type="match status" value="3"/>
</dbReference>
<evidence type="ECO:0008006" key="5">
    <source>
        <dbReference type="Google" id="ProtNLM"/>
    </source>
</evidence>
<proteinExistence type="predicted"/>
<dbReference type="EMBL" id="AMQN01006314">
    <property type="status" value="NOT_ANNOTATED_CDS"/>
    <property type="molecule type" value="Genomic_DNA"/>
</dbReference>
<dbReference type="AlphaFoldDB" id="R7UU42"/>
<reference evidence="2 4" key="2">
    <citation type="journal article" date="2013" name="Nature">
        <title>Insights into bilaterian evolution from three spiralian genomes.</title>
        <authorList>
            <person name="Simakov O."/>
            <person name="Marletaz F."/>
            <person name="Cho S.J."/>
            <person name="Edsinger-Gonzales E."/>
            <person name="Havlak P."/>
            <person name="Hellsten U."/>
            <person name="Kuo D.H."/>
            <person name="Larsson T."/>
            <person name="Lv J."/>
            <person name="Arendt D."/>
            <person name="Savage R."/>
            <person name="Osoegawa K."/>
            <person name="de Jong P."/>
            <person name="Grimwood J."/>
            <person name="Chapman J.A."/>
            <person name="Shapiro H."/>
            <person name="Aerts A."/>
            <person name="Otillar R.P."/>
            <person name="Terry A.Y."/>
            <person name="Boore J.L."/>
            <person name="Grigoriev I.V."/>
            <person name="Lindberg D.R."/>
            <person name="Seaver E.C."/>
            <person name="Weisblat D.A."/>
            <person name="Putnam N.H."/>
            <person name="Rokhsar D.S."/>
        </authorList>
    </citation>
    <scope>NUCLEOTIDE SEQUENCE</scope>
    <source>
        <strain evidence="2 4">I ESC-2004</strain>
    </source>
</reference>
<evidence type="ECO:0000313" key="3">
    <source>
        <dbReference type="EnsemblMetazoa" id="CapteP226156"/>
    </source>
</evidence>
<dbReference type="EnsemblMetazoa" id="CapteT226156">
    <property type="protein sequence ID" value="CapteP226156"/>
    <property type="gene ID" value="CapteG226156"/>
</dbReference>
<sequence>MATDESVAMETHIPHKFHKYRRLKERHDRIAAANAAGRTSPQIATTPPVERKLQIQMDVTSKDDDSKRCTGTQTSYSSFAEGHPPPPPNYPILKGLIVNPSNQQPPAHPCHEAPYNTYDRSRHSPPRAMDTDNVPLNLTVNNNNSVITNIRAYGQRPAPPEYSVSQAARKASASYDSELEEHFQRSLGRHYHGVSQPEPAAMRPAPSPSKPSASQVKVTQPGKASSAEGSVDDHFAKSLGETWTKIKEKNDPQNQGGTWSVDDHFAKALGDTWFRIKKSKESN</sequence>
<keyword evidence="4" id="KW-1185">Reference proteome</keyword>
<evidence type="ECO:0000313" key="4">
    <source>
        <dbReference type="Proteomes" id="UP000014760"/>
    </source>
</evidence>
<dbReference type="GO" id="GO:0001223">
    <property type="term" value="F:transcription coactivator binding"/>
    <property type="evidence" value="ECO:0007669"/>
    <property type="project" value="TreeGrafter"/>
</dbReference>
<dbReference type="OrthoDB" id="10040691at2759"/>
<dbReference type="InterPro" id="IPR006627">
    <property type="entry name" value="TDU_repeat"/>
</dbReference>
<reference evidence="3" key="3">
    <citation type="submission" date="2015-06" db="UniProtKB">
        <authorList>
            <consortium name="EnsemblMetazoa"/>
        </authorList>
    </citation>
    <scope>IDENTIFICATION</scope>
</reference>
<reference evidence="4" key="1">
    <citation type="submission" date="2012-12" db="EMBL/GenBank/DDBJ databases">
        <authorList>
            <person name="Hellsten U."/>
            <person name="Grimwood J."/>
            <person name="Chapman J.A."/>
            <person name="Shapiro H."/>
            <person name="Aerts A."/>
            <person name="Otillar R.P."/>
            <person name="Terry A.Y."/>
            <person name="Boore J.L."/>
            <person name="Simakov O."/>
            <person name="Marletaz F."/>
            <person name="Cho S.-J."/>
            <person name="Edsinger-Gonzales E."/>
            <person name="Havlak P."/>
            <person name="Kuo D.-H."/>
            <person name="Larsson T."/>
            <person name="Lv J."/>
            <person name="Arendt D."/>
            <person name="Savage R."/>
            <person name="Osoegawa K."/>
            <person name="de Jong P."/>
            <person name="Lindberg D.R."/>
            <person name="Seaver E.C."/>
            <person name="Weisblat D.A."/>
            <person name="Putnam N.H."/>
            <person name="Grigoriev I.V."/>
            <person name="Rokhsar D.S."/>
        </authorList>
    </citation>
    <scope>NUCLEOTIDE SEQUENCE</scope>
    <source>
        <strain evidence="4">I ESC-2004</strain>
    </source>
</reference>
<dbReference type="Proteomes" id="UP000014760">
    <property type="component" value="Unassembled WGS sequence"/>
</dbReference>
<dbReference type="OMA" id="GEDRYRH"/>
<feature type="compositionally biased region" description="Polar residues" evidence="1">
    <location>
        <begin position="69"/>
        <end position="78"/>
    </location>
</feature>
<gene>
    <name evidence="2" type="ORF">CAPTEDRAFT_226156</name>
</gene>
<accession>R7UU42</accession>
<organism evidence="2">
    <name type="scientific">Capitella teleta</name>
    <name type="common">Polychaete worm</name>
    <dbReference type="NCBI Taxonomy" id="283909"/>
    <lineage>
        <taxon>Eukaryota</taxon>
        <taxon>Metazoa</taxon>
        <taxon>Spiralia</taxon>
        <taxon>Lophotrochozoa</taxon>
        <taxon>Annelida</taxon>
        <taxon>Polychaeta</taxon>
        <taxon>Sedentaria</taxon>
        <taxon>Scolecida</taxon>
        <taxon>Capitellidae</taxon>
        <taxon>Capitella</taxon>
    </lineage>
</organism>
<evidence type="ECO:0000256" key="1">
    <source>
        <dbReference type="SAM" id="MobiDB-lite"/>
    </source>
</evidence>